<evidence type="ECO:0000256" key="6">
    <source>
        <dbReference type="SAM" id="MobiDB-lite"/>
    </source>
</evidence>
<dbReference type="Proteomes" id="UP000037460">
    <property type="component" value="Unassembled WGS sequence"/>
</dbReference>
<dbReference type="InterPro" id="IPR044611">
    <property type="entry name" value="E3A/B/C-like"/>
</dbReference>
<dbReference type="GO" id="GO:0006511">
    <property type="term" value="P:ubiquitin-dependent protein catabolic process"/>
    <property type="evidence" value="ECO:0007669"/>
    <property type="project" value="TreeGrafter"/>
</dbReference>
<protein>
    <recommendedName>
        <fullName evidence="2">HECT-type E3 ubiquitin transferase</fullName>
        <ecNumber evidence="2">2.3.2.26</ecNumber>
    </recommendedName>
</protein>
<gene>
    <name evidence="8" type="ORF">Ctob_001546</name>
</gene>
<evidence type="ECO:0000313" key="9">
    <source>
        <dbReference type="Proteomes" id="UP000037460"/>
    </source>
</evidence>
<reference evidence="9" key="1">
    <citation type="journal article" date="2015" name="PLoS Genet.">
        <title>Genome Sequence and Transcriptome Analyses of Chrysochromulina tobin: Metabolic Tools for Enhanced Algal Fitness in the Prominent Order Prymnesiales (Haptophyceae).</title>
        <authorList>
            <person name="Hovde B.T."/>
            <person name="Deodato C.R."/>
            <person name="Hunsperger H.M."/>
            <person name="Ryken S.A."/>
            <person name="Yost W."/>
            <person name="Jha R.K."/>
            <person name="Patterson J."/>
            <person name="Monnat R.J. Jr."/>
            <person name="Barlow S.B."/>
            <person name="Starkenburg S.R."/>
            <person name="Cattolico R.A."/>
        </authorList>
    </citation>
    <scope>NUCLEOTIDE SEQUENCE</scope>
    <source>
        <strain evidence="9">CCMP291</strain>
    </source>
</reference>
<dbReference type="GO" id="GO:0000209">
    <property type="term" value="P:protein polyubiquitination"/>
    <property type="evidence" value="ECO:0007669"/>
    <property type="project" value="InterPro"/>
</dbReference>
<dbReference type="CDD" id="cd00078">
    <property type="entry name" value="HECTc"/>
    <property type="match status" value="1"/>
</dbReference>
<accession>A0A0M0JCY4</accession>
<dbReference type="FunFam" id="3.30.2410.10:FF:000011">
    <property type="entry name" value="Putative Ubiquitin-protein ligase E3C"/>
    <property type="match status" value="1"/>
</dbReference>
<dbReference type="PROSITE" id="PS50237">
    <property type="entry name" value="HECT"/>
    <property type="match status" value="1"/>
</dbReference>
<dbReference type="EMBL" id="JWZX01003114">
    <property type="protein sequence ID" value="KOO24222.1"/>
    <property type="molecule type" value="Genomic_DNA"/>
</dbReference>
<feature type="active site" description="Glycyl thioester intermediate" evidence="5">
    <location>
        <position position="795"/>
    </location>
</feature>
<dbReference type="InterPro" id="IPR000569">
    <property type="entry name" value="HECT_dom"/>
</dbReference>
<dbReference type="AlphaFoldDB" id="A0A0M0JCY4"/>
<proteinExistence type="predicted"/>
<feature type="domain" description="HECT" evidence="7">
    <location>
        <begin position="473"/>
        <end position="827"/>
    </location>
</feature>
<feature type="region of interest" description="Disordered" evidence="6">
    <location>
        <begin position="15"/>
        <end position="45"/>
    </location>
</feature>
<dbReference type="SUPFAM" id="SSF56204">
    <property type="entry name" value="Hect, E3 ligase catalytic domain"/>
    <property type="match status" value="1"/>
</dbReference>
<name>A0A0M0JCY4_9EUKA</name>
<dbReference type="InterPro" id="IPR035983">
    <property type="entry name" value="Hect_E3_ubiquitin_ligase"/>
</dbReference>
<dbReference type="GO" id="GO:0061630">
    <property type="term" value="F:ubiquitin protein ligase activity"/>
    <property type="evidence" value="ECO:0007669"/>
    <property type="project" value="UniProtKB-EC"/>
</dbReference>
<evidence type="ECO:0000256" key="3">
    <source>
        <dbReference type="ARBA" id="ARBA00022679"/>
    </source>
</evidence>
<comment type="caution">
    <text evidence="8">The sequence shown here is derived from an EMBL/GenBank/DDBJ whole genome shotgun (WGS) entry which is preliminary data.</text>
</comment>
<feature type="compositionally biased region" description="Basic and acidic residues" evidence="6">
    <location>
        <begin position="15"/>
        <end position="33"/>
    </location>
</feature>
<keyword evidence="9" id="KW-1185">Reference proteome</keyword>
<dbReference type="GO" id="GO:0016874">
    <property type="term" value="F:ligase activity"/>
    <property type="evidence" value="ECO:0007669"/>
    <property type="project" value="UniProtKB-KW"/>
</dbReference>
<evidence type="ECO:0000256" key="1">
    <source>
        <dbReference type="ARBA" id="ARBA00000885"/>
    </source>
</evidence>
<organism evidence="8 9">
    <name type="scientific">Chrysochromulina tobinii</name>
    <dbReference type="NCBI Taxonomy" id="1460289"/>
    <lineage>
        <taxon>Eukaryota</taxon>
        <taxon>Haptista</taxon>
        <taxon>Haptophyta</taxon>
        <taxon>Prymnesiophyceae</taxon>
        <taxon>Prymnesiales</taxon>
        <taxon>Chrysochromulinaceae</taxon>
        <taxon>Chrysochromulina</taxon>
    </lineage>
</organism>
<evidence type="ECO:0000313" key="8">
    <source>
        <dbReference type="EMBL" id="KOO24222.1"/>
    </source>
</evidence>
<dbReference type="Gene3D" id="3.30.2160.10">
    <property type="entry name" value="Hect, E3 ligase catalytic domain"/>
    <property type="match status" value="1"/>
</dbReference>
<comment type="catalytic activity">
    <reaction evidence="1">
        <text>S-ubiquitinyl-[E2 ubiquitin-conjugating enzyme]-L-cysteine + [acceptor protein]-L-lysine = [E2 ubiquitin-conjugating enzyme]-L-cysteine + N(6)-ubiquitinyl-[acceptor protein]-L-lysine.</text>
        <dbReference type="EC" id="2.3.2.26"/>
    </reaction>
</comment>
<dbReference type="EC" id="2.3.2.26" evidence="2"/>
<keyword evidence="4 5" id="KW-0833">Ubl conjugation pathway</keyword>
<keyword evidence="8" id="KW-0436">Ligase</keyword>
<dbReference type="PANTHER" id="PTHR45700:SF3">
    <property type="entry name" value="UBIQUITIN-PROTEIN LIGASE E3B"/>
    <property type="match status" value="1"/>
</dbReference>
<dbReference type="FunFam" id="3.30.2160.10:FF:000002">
    <property type="entry name" value="Putative Ubiquitin-protein ligase E3C"/>
    <property type="match status" value="1"/>
</dbReference>
<sequence length="827" mass="90504">MAEFVDERKALRERKERLDPAARARQAREERAARQQQQLQQASTSKEEVAALKLQRASRLRGLTAAQRTLIRSEWDAALAAAESKGAPTAGAQTLLVEWLLRFCGGGNDDDGERLRAVCRVLVAGLEQEQAHVSFASAGLRRESARRWVSALRRLLIAVGRLLSPDERAAAALLTDLKIGSGSASGSSSCASFSLSAAVSANAAAAVDARKRLSAHFGPLLRALLLLGEPDKWKLTQQLGALPGSQALALMARSALVGAATPLIRSVGALTLRTHAVADASLIGAAIAVACLPLQCPAVRPPPEAVRAFVLGGLLSVPALPARVSTAGARLAKDGSLWALVSEQGVGAVVSSADARERRKSIRDASLRLLALLADRDSRRPFCATGAWLMPEVRYSELHREFKEGKPRAWRLLERMAWVIPFERRVDLFRDLVKSEKDQLPNEALPEHLRGRRIKVRRNQLLEDGYVQLGALPSDALKGTIRVEFVNSLGVVEAGIDRHGVFKEFMEDILSQAFNPQRGYFCQTGQRHLYPNPASGAADPQHLRLFDFIGRALGKALYEGIVMELPLAAFFASKLLGKHSSLDELSSLDPELASSLDFLKKYDGDVEADLCLTFSVDSEEFGARTSVDLREGGSVIPVTAENRIEYVHLMADYRLNKQIATQCKALLTGLHSVVPSGWLRLFNSSELQRLISGDDVPVDIDDLRKHTKYAGGYNDLSPTIRDLWAVLHDFGREERALFLKFVTSCSKPPLLGFQHLHPCFTIQCVASDGQDVPSILAFFGMGRKETERLPTAATCFNLLKLPNYHTKKVLREKLLYAMKSASGFDLS</sequence>
<evidence type="ECO:0000259" key="7">
    <source>
        <dbReference type="PROSITE" id="PS50237"/>
    </source>
</evidence>
<dbReference type="Pfam" id="PF00632">
    <property type="entry name" value="HECT"/>
    <property type="match status" value="1"/>
</dbReference>
<evidence type="ECO:0000256" key="2">
    <source>
        <dbReference type="ARBA" id="ARBA00012485"/>
    </source>
</evidence>
<dbReference type="OrthoDB" id="8068875at2759"/>
<evidence type="ECO:0000256" key="4">
    <source>
        <dbReference type="ARBA" id="ARBA00022786"/>
    </source>
</evidence>
<dbReference type="Gene3D" id="3.90.1750.10">
    <property type="entry name" value="Hect, E3 ligase catalytic domains"/>
    <property type="match status" value="1"/>
</dbReference>
<dbReference type="SMART" id="SM00119">
    <property type="entry name" value="HECTc"/>
    <property type="match status" value="1"/>
</dbReference>
<dbReference type="PANTHER" id="PTHR45700">
    <property type="entry name" value="UBIQUITIN-PROTEIN LIGASE E3C"/>
    <property type="match status" value="1"/>
</dbReference>
<evidence type="ECO:0000256" key="5">
    <source>
        <dbReference type="PROSITE-ProRule" id="PRU00104"/>
    </source>
</evidence>
<dbReference type="Gene3D" id="3.30.2410.10">
    <property type="entry name" value="Hect, E3 ligase catalytic domain"/>
    <property type="match status" value="1"/>
</dbReference>
<keyword evidence="3" id="KW-0808">Transferase</keyword>